<dbReference type="Pfam" id="PF13676">
    <property type="entry name" value="TIR_2"/>
    <property type="match status" value="1"/>
</dbReference>
<dbReference type="InterPro" id="IPR016024">
    <property type="entry name" value="ARM-type_fold"/>
</dbReference>
<dbReference type="InterPro" id="IPR007111">
    <property type="entry name" value="NACHT_NTPase"/>
</dbReference>
<dbReference type="SUPFAM" id="SSF52540">
    <property type="entry name" value="P-loop containing nucleoside triphosphate hydrolases"/>
    <property type="match status" value="1"/>
</dbReference>
<dbReference type="Pfam" id="PF02985">
    <property type="entry name" value="HEAT"/>
    <property type="match status" value="1"/>
</dbReference>
<dbReference type="InterPro" id="IPR004155">
    <property type="entry name" value="PBS_lyase_HEAT"/>
</dbReference>
<dbReference type="SUPFAM" id="SSF48371">
    <property type="entry name" value="ARM repeat"/>
    <property type="match status" value="1"/>
</dbReference>
<evidence type="ECO:0000256" key="1">
    <source>
        <dbReference type="ARBA" id="ARBA00022737"/>
    </source>
</evidence>
<evidence type="ECO:0000259" key="2">
    <source>
        <dbReference type="PROSITE" id="PS50837"/>
    </source>
</evidence>
<dbReference type="InterPro" id="IPR000225">
    <property type="entry name" value="Armadillo"/>
</dbReference>
<dbReference type="GO" id="GO:0016491">
    <property type="term" value="F:oxidoreductase activity"/>
    <property type="evidence" value="ECO:0007669"/>
    <property type="project" value="TreeGrafter"/>
</dbReference>
<dbReference type="Pfam" id="PF13646">
    <property type="entry name" value="HEAT_2"/>
    <property type="match status" value="2"/>
</dbReference>
<dbReference type="Proteomes" id="UP000663829">
    <property type="component" value="Unassembled WGS sequence"/>
</dbReference>
<dbReference type="PANTHER" id="PTHR12697">
    <property type="entry name" value="PBS LYASE HEAT-LIKE PROTEIN"/>
    <property type="match status" value="1"/>
</dbReference>
<reference evidence="3" key="1">
    <citation type="submission" date="2021-02" db="EMBL/GenBank/DDBJ databases">
        <authorList>
            <person name="Nowell W R."/>
        </authorList>
    </citation>
    <scope>NUCLEOTIDE SEQUENCE</scope>
</reference>
<dbReference type="Pfam" id="PF05729">
    <property type="entry name" value="NACHT"/>
    <property type="match status" value="1"/>
</dbReference>
<accession>A0A814V7W7</accession>
<dbReference type="SMART" id="SM00567">
    <property type="entry name" value="EZ_HEAT"/>
    <property type="match status" value="10"/>
</dbReference>
<dbReference type="AlphaFoldDB" id="A0A814V7W7"/>
<keyword evidence="5" id="KW-1185">Reference proteome</keyword>
<evidence type="ECO:0000313" key="4">
    <source>
        <dbReference type="EMBL" id="CAF3948826.1"/>
    </source>
</evidence>
<dbReference type="Pfam" id="PF12348">
    <property type="entry name" value="CLASP_N"/>
    <property type="match status" value="1"/>
</dbReference>
<protein>
    <recommendedName>
        <fullName evidence="2">NACHT domain-containing protein</fullName>
    </recommendedName>
</protein>
<dbReference type="InterPro" id="IPR034085">
    <property type="entry name" value="TOG"/>
</dbReference>
<gene>
    <name evidence="3" type="ORF">GPM918_LOCUS22877</name>
    <name evidence="4" type="ORF">SRO942_LOCUS22876</name>
</gene>
<proteinExistence type="predicted"/>
<organism evidence="3 5">
    <name type="scientific">Didymodactylos carnosus</name>
    <dbReference type="NCBI Taxonomy" id="1234261"/>
    <lineage>
        <taxon>Eukaryota</taxon>
        <taxon>Metazoa</taxon>
        <taxon>Spiralia</taxon>
        <taxon>Gnathifera</taxon>
        <taxon>Rotifera</taxon>
        <taxon>Eurotatoria</taxon>
        <taxon>Bdelloidea</taxon>
        <taxon>Philodinida</taxon>
        <taxon>Philodinidae</taxon>
        <taxon>Didymodactylos</taxon>
    </lineage>
</organism>
<dbReference type="Gene3D" id="3.40.50.10140">
    <property type="entry name" value="Toll/interleukin-1 receptor homology (TIR) domain"/>
    <property type="match status" value="1"/>
</dbReference>
<dbReference type="InterPro" id="IPR000357">
    <property type="entry name" value="HEAT"/>
</dbReference>
<dbReference type="SMART" id="SM01349">
    <property type="entry name" value="TOG"/>
    <property type="match status" value="1"/>
</dbReference>
<dbReference type="Gene3D" id="1.25.10.10">
    <property type="entry name" value="Leucine-rich Repeat Variant"/>
    <property type="match status" value="4"/>
</dbReference>
<dbReference type="EMBL" id="CAJOBC010007974">
    <property type="protein sequence ID" value="CAF3948826.1"/>
    <property type="molecule type" value="Genomic_DNA"/>
</dbReference>
<dbReference type="InterPro" id="IPR027417">
    <property type="entry name" value="P-loop_NTPase"/>
</dbReference>
<dbReference type="InterPro" id="IPR000157">
    <property type="entry name" value="TIR_dom"/>
</dbReference>
<dbReference type="EMBL" id="CAJNOQ010007973">
    <property type="protein sequence ID" value="CAF1184519.1"/>
    <property type="molecule type" value="Genomic_DNA"/>
</dbReference>
<dbReference type="SMART" id="SM00185">
    <property type="entry name" value="ARM"/>
    <property type="match status" value="6"/>
</dbReference>
<feature type="domain" description="NACHT" evidence="2">
    <location>
        <begin position="260"/>
        <end position="373"/>
    </location>
</feature>
<dbReference type="OrthoDB" id="120976at2759"/>
<dbReference type="SUPFAM" id="SSF52200">
    <property type="entry name" value="Toll/Interleukin receptor TIR domain"/>
    <property type="match status" value="1"/>
</dbReference>
<dbReference type="InterPro" id="IPR011989">
    <property type="entry name" value="ARM-like"/>
</dbReference>
<dbReference type="PROSITE" id="PS50837">
    <property type="entry name" value="NACHT"/>
    <property type="match status" value="1"/>
</dbReference>
<name>A0A814V7W7_9BILA</name>
<comment type="caution">
    <text evidence="3">The sequence shown here is derived from an EMBL/GenBank/DDBJ whole genome shotgun (WGS) entry which is preliminary data.</text>
</comment>
<dbReference type="GO" id="GO:0007165">
    <property type="term" value="P:signal transduction"/>
    <property type="evidence" value="ECO:0007669"/>
    <property type="project" value="InterPro"/>
</dbReference>
<dbReference type="PANTHER" id="PTHR12697:SF5">
    <property type="entry name" value="DEOXYHYPUSINE HYDROXYLASE"/>
    <property type="match status" value="1"/>
</dbReference>
<evidence type="ECO:0000313" key="5">
    <source>
        <dbReference type="Proteomes" id="UP000663829"/>
    </source>
</evidence>
<dbReference type="InterPro" id="IPR024395">
    <property type="entry name" value="CLASP_N_dom"/>
</dbReference>
<keyword evidence="1" id="KW-0677">Repeat</keyword>
<dbReference type="InterPro" id="IPR035897">
    <property type="entry name" value="Toll_tir_struct_dom_sf"/>
</dbReference>
<dbReference type="Proteomes" id="UP000681722">
    <property type="component" value="Unassembled WGS sequence"/>
</dbReference>
<evidence type="ECO:0000313" key="3">
    <source>
        <dbReference type="EMBL" id="CAF1184519.1"/>
    </source>
</evidence>
<dbReference type="Gene3D" id="3.40.50.300">
    <property type="entry name" value="P-loop containing nucleotide triphosphate hydrolases"/>
    <property type="match status" value="1"/>
</dbReference>
<sequence length="1096" mass="121452">MDTIEPFNNIEFTYFSGTIPPGKHVMLSYDSNSQETVSNIYHHLQLKHIPLWFNEQKETMNNLKTSLAEGVESAAVVCCFMTPNYQKSDFCQLELQYAQKRQIRIIPCMHTDTKIWKPSDWLESIIRDIVPIDFHNVSESSTMQSTVGELIDRIEEQPPASQYLLSQRAHQPSYLCELVKYEYKRNSRIERFINPAASFPIEQSYINLALMETKEHQEKEKKLGDSQHSGAIMDVFEEIHGIKTPIDIKDIFKTCKNQTRNVLVFGRAGIGKSTFCQYIAYQWATGMIWPEYELVALIPLRSLTGQNYPAGRNYSAVDVLRKEYFSSDQLRSEKDEILLQEQFDNSRILWLLDGYDEIVQNAHLKSLLDQLLKTPHHIVTSRPYMNTLSYTVRMEITGFTNENIPKYVKQFFDSIENEAQNSSAEDERILSFLKRNPRIWGIAHIPINLELICSVWSNTNWSETKTMTMTMLYETLTEWICRRYLERQQGIPVNEINIMDRTEVYEKCKDELAFMESLAFLGMEKLGDENHWVKGQAAEALGQLGATVATEHVITALETALEDPNDSVRWKACQALCRIAENAAMAHVIGSLVTALGNTNHSVTWKASAALCKITEKATTKEVIGPLVIALRDAKDSVRLRACEALGNMGEKAATKEVIGALVTALEDAKDSVRETARKALRNMGEQVTTQAIRGLMTALERGSDSVRREACEALGNMGEKAATKEVIGALVTALRDAKDSVRYTACKALGRMGEKAATKEVIGALMIALGDAKDSVSESAHEALVNMGENAATKVIGGLMTALESGNDSVRRKACAALGNMGEKAATKEVIGALMTALRDTKDSVRYTACEALGNMGEKAATTEVIGALLIALRDGEDSVRYTACETLGNMGEKAATKEILGELVIALDAANVFVGLKAGEALCRIGKRAPTKKVIGALVTALGNANVSVRKEACEALGNMGKDAATSSVVCALLAVADRDGYESLRKILNSSSALSEIDSVTISKLLELWNRGAWFTRDIPLEKIMRAYVNTGIPQWCPVISLHSLQTDCAITIVENTVIVYGNSEPVKFVIPSSTLRDELVRALSFANQTDLV</sequence>